<keyword evidence="4" id="KW-1185">Reference proteome</keyword>
<dbReference type="EC" id="3.1.1.-" evidence="3"/>
<dbReference type="GO" id="GO:0016787">
    <property type="term" value="F:hydrolase activity"/>
    <property type="evidence" value="ECO:0007669"/>
    <property type="project" value="UniProtKB-KW"/>
</dbReference>
<reference evidence="3 4" key="1">
    <citation type="submission" date="2021-04" db="EMBL/GenBank/DDBJ databases">
        <authorList>
            <person name="Rakotoarivonina H."/>
        </authorList>
    </citation>
    <scope>NUCLEOTIDE SEQUENCE [LARGE SCALE GENOMIC DNA]</scope>
    <source>
        <strain evidence="3 4">XE</strain>
    </source>
</reference>
<keyword evidence="1" id="KW-0732">Signal</keyword>
<dbReference type="Proteomes" id="UP000681526">
    <property type="component" value="Unassembled WGS sequence"/>
</dbReference>
<evidence type="ECO:0000256" key="1">
    <source>
        <dbReference type="SAM" id="SignalP"/>
    </source>
</evidence>
<evidence type="ECO:0000313" key="4">
    <source>
        <dbReference type="Proteomes" id="UP000681526"/>
    </source>
</evidence>
<evidence type="ECO:0000259" key="2">
    <source>
        <dbReference type="Pfam" id="PF06452"/>
    </source>
</evidence>
<dbReference type="Gene3D" id="3.40.50.1820">
    <property type="entry name" value="alpha/beta hydrolase"/>
    <property type="match status" value="1"/>
</dbReference>
<protein>
    <submittedName>
        <fullName evidence="3">Carbohydrate esterase 1 with CBM 9</fullName>
        <ecNumber evidence="3">3.1.1.-</ecNumber>
    </submittedName>
</protein>
<dbReference type="PANTHER" id="PTHR48098:SF6">
    <property type="entry name" value="FERRI-BACILLIBACTIN ESTERASE BESA"/>
    <property type="match status" value="1"/>
</dbReference>
<accession>A0ABM8V4T5</accession>
<sequence>MRRRAKRFTAAWAAAALLCAAGLNAQSGVHAASPEVSGEALAHAAESGTRTIVSAVNVRDSLVAQYGSPVIDGEIDPVWDKARIVEARHASGDTRASAAFRALWDDHALYILAEVTDGSLSMESPLPYEQDSVEIFLDENRDKTKEFGVDDLQFRVNFANVQTIDKGDGSRFYTATRLTDDGYIVEARISLKNKPDNGTVSGIELQVNDAEGAGRIGTLNVFDPTGGAWDDTGLFGEIFFTGKKRGDKSGLNPYDLLNLMKRALSIDYSLYKNPGVVKDAILQVAAANLLGSADVTQEQIDEQYAMLAEAIDALEMTEEAANEKYFTPLPVEYLALSDKPGSIERLSYRTANPDGGMDTKYVNVYLPHGYDASDKNTRYNVLYLMHGMGENENLLFGGPGENRSLKKILDNMMANGDIEPLIVVTPTFYGGKGDIAVFHEELLQDIIPLVETKYNTYAKSASLQDLKASRAHRAFGGFSMGSATTWHIFAHCLDYIKYYMPLSGAGFGLGGSGDAAQTAEFLADVVRKSGYEPHEYYIFSAAGTQDFAYPGLHDQIEAMRQLSDVFPYSSDPAKGNLYFIAGEGGTHTWYWQNQFIYNILPDLFKGES</sequence>
<dbReference type="InterPro" id="IPR050583">
    <property type="entry name" value="Mycobacterial_A85_antigen"/>
</dbReference>
<comment type="caution">
    <text evidence="3">The sequence shown here is derived from an EMBL/GenBank/DDBJ whole genome shotgun (WGS) entry which is preliminary data.</text>
</comment>
<evidence type="ECO:0000313" key="3">
    <source>
        <dbReference type="EMBL" id="CAG5086171.1"/>
    </source>
</evidence>
<feature type="domain" description="Carbohydrate-binding" evidence="2">
    <location>
        <begin position="71"/>
        <end position="241"/>
    </location>
</feature>
<feature type="signal peptide" evidence="1">
    <location>
        <begin position="1"/>
        <end position="31"/>
    </location>
</feature>
<dbReference type="InterPro" id="IPR029058">
    <property type="entry name" value="AB_hydrolase_fold"/>
</dbReference>
<dbReference type="RefSeq" id="WP_213484441.1">
    <property type="nucleotide sequence ID" value="NZ_CAJRAY010000043.1"/>
</dbReference>
<keyword evidence="3" id="KW-0378">Hydrolase</keyword>
<name>A0ABM8V4T5_THEXY</name>
<dbReference type="EMBL" id="CAJRAY010000043">
    <property type="protein sequence ID" value="CAG5086171.1"/>
    <property type="molecule type" value="Genomic_DNA"/>
</dbReference>
<dbReference type="CDD" id="cd00005">
    <property type="entry name" value="CBM9_like_1"/>
    <property type="match status" value="1"/>
</dbReference>
<proteinExistence type="predicted"/>
<dbReference type="Pfam" id="PF06452">
    <property type="entry name" value="CBM9_1"/>
    <property type="match status" value="1"/>
</dbReference>
<gene>
    <name evidence="3" type="primary">txxe2002-CE1</name>
    <name evidence="3" type="ORF">TXXE_09635</name>
</gene>
<dbReference type="PANTHER" id="PTHR48098">
    <property type="entry name" value="ENTEROCHELIN ESTERASE-RELATED"/>
    <property type="match status" value="1"/>
</dbReference>
<feature type="chain" id="PRO_5046614107" evidence="1">
    <location>
        <begin position="32"/>
        <end position="608"/>
    </location>
</feature>
<dbReference type="Gene3D" id="2.60.40.1190">
    <property type="match status" value="1"/>
</dbReference>
<dbReference type="SUPFAM" id="SSF53474">
    <property type="entry name" value="alpha/beta-Hydrolases"/>
    <property type="match status" value="1"/>
</dbReference>
<dbReference type="SUPFAM" id="SSF49344">
    <property type="entry name" value="CBD9-like"/>
    <property type="match status" value="1"/>
</dbReference>
<dbReference type="InterPro" id="IPR010502">
    <property type="entry name" value="Carb-bd_dom_fam9"/>
</dbReference>
<organism evidence="3 4">
    <name type="scientific">Thermobacillus xylanilyticus</name>
    <dbReference type="NCBI Taxonomy" id="76633"/>
    <lineage>
        <taxon>Bacteria</taxon>
        <taxon>Bacillati</taxon>
        <taxon>Bacillota</taxon>
        <taxon>Bacilli</taxon>
        <taxon>Bacillales</taxon>
        <taxon>Paenibacillaceae</taxon>
        <taxon>Thermobacillus</taxon>
    </lineage>
</organism>